<proteinExistence type="predicted"/>
<dbReference type="Proteomes" id="UP001196413">
    <property type="component" value="Unassembled WGS sequence"/>
</dbReference>
<sequence length="132" mass="15633">MTTVSPVSTQSYHWRSESRQTQQADNQIRSDSRASNAPDPVERHLAKWRSESRNSDKVFKNEEEPSQQDEVVSNTLTALKDDVEQTTEVIKKRQHQMRMERRLFQTEMEVTGRVLGITDRRMAKYKIKDRFY</sequence>
<evidence type="ECO:0000313" key="2">
    <source>
        <dbReference type="EMBL" id="KAJ1358119.1"/>
    </source>
</evidence>
<accession>A0AAD5QQR2</accession>
<comment type="caution">
    <text evidence="2">The sequence shown here is derived from an EMBL/GenBank/DDBJ whole genome shotgun (WGS) entry which is preliminary data.</text>
</comment>
<evidence type="ECO:0000256" key="1">
    <source>
        <dbReference type="SAM" id="MobiDB-lite"/>
    </source>
</evidence>
<protein>
    <submittedName>
        <fullName evidence="2">LIM domain-containing protein unc-95</fullName>
    </submittedName>
</protein>
<organism evidence="2 3">
    <name type="scientific">Parelaphostrongylus tenuis</name>
    <name type="common">Meningeal worm</name>
    <dbReference type="NCBI Taxonomy" id="148309"/>
    <lineage>
        <taxon>Eukaryota</taxon>
        <taxon>Metazoa</taxon>
        <taxon>Ecdysozoa</taxon>
        <taxon>Nematoda</taxon>
        <taxon>Chromadorea</taxon>
        <taxon>Rhabditida</taxon>
        <taxon>Rhabditina</taxon>
        <taxon>Rhabditomorpha</taxon>
        <taxon>Strongyloidea</taxon>
        <taxon>Metastrongylidae</taxon>
        <taxon>Parelaphostrongylus</taxon>
    </lineage>
</organism>
<feature type="compositionally biased region" description="Polar residues" evidence="1">
    <location>
        <begin position="1"/>
        <end position="35"/>
    </location>
</feature>
<reference evidence="2" key="1">
    <citation type="submission" date="2021-06" db="EMBL/GenBank/DDBJ databases">
        <title>Parelaphostrongylus tenuis whole genome reference sequence.</title>
        <authorList>
            <person name="Garwood T.J."/>
            <person name="Larsen P.A."/>
            <person name="Fountain-Jones N.M."/>
            <person name="Garbe J.R."/>
            <person name="Macchietto M.G."/>
            <person name="Kania S.A."/>
            <person name="Gerhold R.W."/>
            <person name="Richards J.E."/>
            <person name="Wolf T.M."/>
        </authorList>
    </citation>
    <scope>NUCLEOTIDE SEQUENCE</scope>
    <source>
        <strain evidence="2">MNPRO001-30</strain>
        <tissue evidence="2">Meninges</tissue>
    </source>
</reference>
<name>A0AAD5QQR2_PARTN</name>
<keyword evidence="3" id="KW-1185">Reference proteome</keyword>
<dbReference type="EMBL" id="JAHQIW010003299">
    <property type="protein sequence ID" value="KAJ1358119.1"/>
    <property type="molecule type" value="Genomic_DNA"/>
</dbReference>
<feature type="region of interest" description="Disordered" evidence="1">
    <location>
        <begin position="1"/>
        <end position="73"/>
    </location>
</feature>
<dbReference type="AlphaFoldDB" id="A0AAD5QQR2"/>
<feature type="compositionally biased region" description="Basic and acidic residues" evidence="1">
    <location>
        <begin position="40"/>
        <end position="63"/>
    </location>
</feature>
<gene>
    <name evidence="2" type="primary">UNC95</name>
    <name evidence="2" type="ORF">KIN20_016433</name>
</gene>
<evidence type="ECO:0000313" key="3">
    <source>
        <dbReference type="Proteomes" id="UP001196413"/>
    </source>
</evidence>